<evidence type="ECO:0000313" key="11">
    <source>
        <dbReference type="Proteomes" id="UP000271889"/>
    </source>
</evidence>
<evidence type="ECO:0000256" key="8">
    <source>
        <dbReference type="ARBA" id="ARBA00048679"/>
    </source>
</evidence>
<keyword evidence="11" id="KW-1185">Reference proteome</keyword>
<evidence type="ECO:0000256" key="1">
    <source>
        <dbReference type="ARBA" id="ARBA00012513"/>
    </source>
</evidence>
<evidence type="ECO:0000313" key="10">
    <source>
        <dbReference type="EMBL" id="VDN37550.1"/>
    </source>
</evidence>
<dbReference type="EC" id="2.7.11.1" evidence="1"/>
<dbReference type="InterPro" id="IPR051272">
    <property type="entry name" value="RIO-type_Ser/Thr_kinase"/>
</dbReference>
<sequence>MVNDLRLSYISYCRSEYVKDDFRFKNPRGVLKIWAEREFMNLTRCLRLIFFRMSRVGIPCPVPVKLKRHLLVMSLIGENGEAAPRLKNIDWDFYTVEERKDIFSQVQDVCAFF</sequence>
<dbReference type="Proteomes" id="UP000271889">
    <property type="component" value="Unassembled WGS sequence"/>
</dbReference>
<evidence type="ECO:0000256" key="3">
    <source>
        <dbReference type="ARBA" id="ARBA00022679"/>
    </source>
</evidence>
<keyword evidence="6" id="KW-0067">ATP-binding</keyword>
<dbReference type="GO" id="GO:0004674">
    <property type="term" value="F:protein serine/threonine kinase activity"/>
    <property type="evidence" value="ECO:0007669"/>
    <property type="project" value="UniProtKB-KW"/>
</dbReference>
<keyword evidence="3" id="KW-0808">Transferase</keyword>
<name>A0A3P7NBR0_CYLGO</name>
<dbReference type="EMBL" id="UYRV01132015">
    <property type="protein sequence ID" value="VDN37550.1"/>
    <property type="molecule type" value="Genomic_DNA"/>
</dbReference>
<evidence type="ECO:0000256" key="5">
    <source>
        <dbReference type="ARBA" id="ARBA00022777"/>
    </source>
</evidence>
<dbReference type="InterPro" id="IPR018934">
    <property type="entry name" value="RIO_dom"/>
</dbReference>
<dbReference type="OrthoDB" id="205248at2759"/>
<evidence type="ECO:0000256" key="4">
    <source>
        <dbReference type="ARBA" id="ARBA00022741"/>
    </source>
</evidence>
<accession>A0A3P7NBR0</accession>
<comment type="catalytic activity">
    <reaction evidence="8">
        <text>L-seryl-[protein] + ATP = O-phospho-L-seryl-[protein] + ADP + H(+)</text>
        <dbReference type="Rhea" id="RHEA:17989"/>
        <dbReference type="Rhea" id="RHEA-COMP:9863"/>
        <dbReference type="Rhea" id="RHEA-COMP:11604"/>
        <dbReference type="ChEBI" id="CHEBI:15378"/>
        <dbReference type="ChEBI" id="CHEBI:29999"/>
        <dbReference type="ChEBI" id="CHEBI:30616"/>
        <dbReference type="ChEBI" id="CHEBI:83421"/>
        <dbReference type="ChEBI" id="CHEBI:456216"/>
        <dbReference type="EC" id="2.7.11.1"/>
    </reaction>
</comment>
<evidence type="ECO:0000256" key="2">
    <source>
        <dbReference type="ARBA" id="ARBA00022527"/>
    </source>
</evidence>
<dbReference type="AlphaFoldDB" id="A0A3P7NBR0"/>
<dbReference type="GO" id="GO:0005524">
    <property type="term" value="F:ATP binding"/>
    <property type="evidence" value="ECO:0007669"/>
    <property type="project" value="UniProtKB-KW"/>
</dbReference>
<evidence type="ECO:0000259" key="9">
    <source>
        <dbReference type="Pfam" id="PF01163"/>
    </source>
</evidence>
<comment type="catalytic activity">
    <reaction evidence="7">
        <text>L-threonyl-[protein] + ATP = O-phospho-L-threonyl-[protein] + ADP + H(+)</text>
        <dbReference type="Rhea" id="RHEA:46608"/>
        <dbReference type="Rhea" id="RHEA-COMP:11060"/>
        <dbReference type="Rhea" id="RHEA-COMP:11605"/>
        <dbReference type="ChEBI" id="CHEBI:15378"/>
        <dbReference type="ChEBI" id="CHEBI:30013"/>
        <dbReference type="ChEBI" id="CHEBI:30616"/>
        <dbReference type="ChEBI" id="CHEBI:61977"/>
        <dbReference type="ChEBI" id="CHEBI:456216"/>
        <dbReference type="EC" id="2.7.11.1"/>
    </reaction>
</comment>
<dbReference type="PANTHER" id="PTHR45723">
    <property type="entry name" value="SERINE/THREONINE-PROTEIN KINASE RIO1"/>
    <property type="match status" value="1"/>
</dbReference>
<proteinExistence type="predicted"/>
<evidence type="ECO:0000256" key="7">
    <source>
        <dbReference type="ARBA" id="ARBA00047899"/>
    </source>
</evidence>
<protein>
    <recommendedName>
        <fullName evidence="1">non-specific serine/threonine protein kinase</fullName>
        <ecNumber evidence="1">2.7.11.1</ecNumber>
    </recommendedName>
</protein>
<organism evidence="10 11">
    <name type="scientific">Cylicostephanus goldi</name>
    <name type="common">Nematode worm</name>
    <dbReference type="NCBI Taxonomy" id="71465"/>
    <lineage>
        <taxon>Eukaryota</taxon>
        <taxon>Metazoa</taxon>
        <taxon>Ecdysozoa</taxon>
        <taxon>Nematoda</taxon>
        <taxon>Chromadorea</taxon>
        <taxon>Rhabditida</taxon>
        <taxon>Rhabditina</taxon>
        <taxon>Rhabditomorpha</taxon>
        <taxon>Strongyloidea</taxon>
        <taxon>Strongylidae</taxon>
        <taxon>Cylicostephanus</taxon>
    </lineage>
</organism>
<dbReference type="Gene3D" id="3.30.200.20">
    <property type="entry name" value="Phosphorylase Kinase, domain 1"/>
    <property type="match status" value="1"/>
</dbReference>
<reference evidence="10 11" key="1">
    <citation type="submission" date="2018-11" db="EMBL/GenBank/DDBJ databases">
        <authorList>
            <consortium name="Pathogen Informatics"/>
        </authorList>
    </citation>
    <scope>NUCLEOTIDE SEQUENCE [LARGE SCALE GENOMIC DNA]</scope>
</reference>
<keyword evidence="5" id="KW-0418">Kinase</keyword>
<keyword evidence="4" id="KW-0547">Nucleotide-binding</keyword>
<dbReference type="Pfam" id="PF01163">
    <property type="entry name" value="RIO1"/>
    <property type="match status" value="1"/>
</dbReference>
<feature type="domain" description="RIO-type" evidence="9">
    <location>
        <begin position="14"/>
        <end position="106"/>
    </location>
</feature>
<evidence type="ECO:0000256" key="6">
    <source>
        <dbReference type="ARBA" id="ARBA00022840"/>
    </source>
</evidence>
<keyword evidence="2" id="KW-0723">Serine/threonine-protein kinase</keyword>
<gene>
    <name evidence="10" type="ORF">CGOC_LOCUS13500</name>
</gene>